<comment type="function">
    <text evidence="5">The purine nucleoside phosphorylases catalyze the phosphorolytic breakdown of the N-glycosidic bond in the beta-(deoxy)ribonucleoside molecules, with the formation of the corresponding free purine bases and pentose-1-phosphate.</text>
</comment>
<accession>A0A0D2ML50</accession>
<evidence type="ECO:0000256" key="5">
    <source>
        <dbReference type="PIRNR" id="PIRNR000477"/>
    </source>
</evidence>
<reference evidence="7 8" key="1">
    <citation type="journal article" date="2013" name="BMC Genomics">
        <title>Reconstruction of the lipid metabolism for the microalga Monoraphidium neglectum from its genome sequence reveals characteristics suitable for biofuel production.</title>
        <authorList>
            <person name="Bogen C."/>
            <person name="Al-Dilaimi A."/>
            <person name="Albersmeier A."/>
            <person name="Wichmann J."/>
            <person name="Grundmann M."/>
            <person name="Rupp O."/>
            <person name="Lauersen K.J."/>
            <person name="Blifernez-Klassen O."/>
            <person name="Kalinowski J."/>
            <person name="Goesmann A."/>
            <person name="Mussgnug J.H."/>
            <person name="Kruse O."/>
        </authorList>
    </citation>
    <scope>NUCLEOTIDE SEQUENCE [LARGE SCALE GENOMIC DNA]</scope>
    <source>
        <strain evidence="7 8">SAG 48.87</strain>
    </source>
</reference>
<dbReference type="STRING" id="145388.A0A0D2ML50"/>
<evidence type="ECO:0000256" key="1">
    <source>
        <dbReference type="ARBA" id="ARBA00005058"/>
    </source>
</evidence>
<keyword evidence="4 5" id="KW-0808">Transferase</keyword>
<dbReference type="Pfam" id="PF01048">
    <property type="entry name" value="PNP_UDP_1"/>
    <property type="match status" value="1"/>
</dbReference>
<dbReference type="CDD" id="cd09009">
    <property type="entry name" value="PNP-EcPNPII_like"/>
    <property type="match status" value="1"/>
</dbReference>
<comment type="similarity">
    <text evidence="2 5">Belongs to the PNP/MTAP phosphorylase family.</text>
</comment>
<dbReference type="Gene3D" id="3.40.50.1580">
    <property type="entry name" value="Nucleoside phosphorylase domain"/>
    <property type="match status" value="1"/>
</dbReference>
<dbReference type="GO" id="GO:0004731">
    <property type="term" value="F:purine-nucleoside phosphorylase activity"/>
    <property type="evidence" value="ECO:0007669"/>
    <property type="project" value="UniProtKB-EC"/>
</dbReference>
<comment type="pathway">
    <text evidence="1 5">Purine metabolism; purine nucleoside salvage.</text>
</comment>
<dbReference type="RefSeq" id="XP_013894610.1">
    <property type="nucleotide sequence ID" value="XM_014039156.1"/>
</dbReference>
<dbReference type="PANTHER" id="PTHR11904">
    <property type="entry name" value="METHYLTHIOADENOSINE/PURINE NUCLEOSIDE PHOSPHORYLASE"/>
    <property type="match status" value="1"/>
</dbReference>
<evidence type="ECO:0000256" key="3">
    <source>
        <dbReference type="ARBA" id="ARBA00022676"/>
    </source>
</evidence>
<dbReference type="AlphaFoldDB" id="A0A0D2ML50"/>
<dbReference type="InterPro" id="IPR011268">
    <property type="entry name" value="Purine_phosphorylase"/>
</dbReference>
<dbReference type="EC" id="2.4.2.1" evidence="5"/>
<gene>
    <name evidence="7" type="ORF">MNEG_12372</name>
</gene>
<dbReference type="NCBIfam" id="TIGR01697">
    <property type="entry name" value="PNPH-PUNA-XAPA"/>
    <property type="match status" value="1"/>
</dbReference>
<proteinExistence type="inferred from homology"/>
<dbReference type="NCBIfam" id="NF006054">
    <property type="entry name" value="PRK08202.1"/>
    <property type="match status" value="1"/>
</dbReference>
<keyword evidence="3 5" id="KW-0328">Glycosyltransferase</keyword>
<evidence type="ECO:0000256" key="2">
    <source>
        <dbReference type="ARBA" id="ARBA00006751"/>
    </source>
</evidence>
<dbReference type="SUPFAM" id="SSF53167">
    <property type="entry name" value="Purine and uridine phosphorylases"/>
    <property type="match status" value="1"/>
</dbReference>
<dbReference type="GO" id="GO:0005737">
    <property type="term" value="C:cytoplasm"/>
    <property type="evidence" value="ECO:0007669"/>
    <property type="project" value="TreeGrafter"/>
</dbReference>
<sequence>MDCVACVRSHTDLVPEIAIVLGSGLGAIADELDEAVAIPYREIPHFHAPGVVGHPGRLVLGYLQGVPALVLQGRFHYYEGHPMDEVILPIRMAKYLGCHSAIITNAAGGLNPGFSAGDLMLIEDHINMIGSNPLRGPNPPELGGPRFLDLSEPYDASYSSTLARCAHDLGLPPLRRGVYVGVSGPTYETRAEVRMFRVIAARHLGVRVVAVSCITNMACGLVEGKVSHDDVMEQGAAAASNMRRLMVAAVPRISAMATERAAASRR</sequence>
<name>A0A0D2ML50_9CHLO</name>
<dbReference type="Proteomes" id="UP000054498">
    <property type="component" value="Unassembled WGS sequence"/>
</dbReference>
<dbReference type="GeneID" id="25729728"/>
<keyword evidence="8" id="KW-1185">Reference proteome</keyword>
<evidence type="ECO:0000259" key="6">
    <source>
        <dbReference type="Pfam" id="PF01048"/>
    </source>
</evidence>
<feature type="domain" description="Nucleoside phosphorylase" evidence="6">
    <location>
        <begin position="16"/>
        <end position="250"/>
    </location>
</feature>
<dbReference type="OrthoDB" id="10261782at2759"/>
<dbReference type="InterPro" id="IPR000845">
    <property type="entry name" value="Nucleoside_phosphorylase_d"/>
</dbReference>
<evidence type="ECO:0000256" key="4">
    <source>
        <dbReference type="ARBA" id="ARBA00022679"/>
    </source>
</evidence>
<organism evidence="7 8">
    <name type="scientific">Monoraphidium neglectum</name>
    <dbReference type="NCBI Taxonomy" id="145388"/>
    <lineage>
        <taxon>Eukaryota</taxon>
        <taxon>Viridiplantae</taxon>
        <taxon>Chlorophyta</taxon>
        <taxon>core chlorophytes</taxon>
        <taxon>Chlorophyceae</taxon>
        <taxon>CS clade</taxon>
        <taxon>Sphaeropleales</taxon>
        <taxon>Selenastraceae</taxon>
        <taxon>Monoraphidium</taxon>
    </lineage>
</organism>
<evidence type="ECO:0000313" key="7">
    <source>
        <dbReference type="EMBL" id="KIY95590.1"/>
    </source>
</evidence>
<dbReference type="UniPathway" id="UPA00606"/>
<dbReference type="GO" id="GO:0009116">
    <property type="term" value="P:nucleoside metabolic process"/>
    <property type="evidence" value="ECO:0007669"/>
    <property type="project" value="InterPro"/>
</dbReference>
<dbReference type="InterPro" id="IPR035994">
    <property type="entry name" value="Nucleoside_phosphorylase_sf"/>
</dbReference>
<dbReference type="PANTHER" id="PTHR11904:SF9">
    <property type="entry name" value="PURINE NUCLEOSIDE PHOSPHORYLASE-RELATED"/>
    <property type="match status" value="1"/>
</dbReference>
<evidence type="ECO:0000313" key="8">
    <source>
        <dbReference type="Proteomes" id="UP000054498"/>
    </source>
</evidence>
<protein>
    <recommendedName>
        <fullName evidence="5">Purine nucleoside phosphorylase</fullName>
        <ecNumber evidence="5">2.4.2.1</ecNumber>
    </recommendedName>
    <alternativeName>
        <fullName evidence="5">Inosine-guanosine phosphorylase</fullName>
    </alternativeName>
</protein>
<dbReference type="PIRSF" id="PIRSF000477">
    <property type="entry name" value="PurNPase"/>
    <property type="match status" value="1"/>
</dbReference>
<dbReference type="KEGG" id="mng:MNEG_12372"/>
<dbReference type="EMBL" id="KK103432">
    <property type="protein sequence ID" value="KIY95590.1"/>
    <property type="molecule type" value="Genomic_DNA"/>
</dbReference>